<dbReference type="Proteomes" id="UP000266723">
    <property type="component" value="Unassembled WGS sequence"/>
</dbReference>
<keyword evidence="2" id="KW-1185">Reference proteome</keyword>
<sequence length="94" mass="10788">MDHITKQAVQLVRSDLLRVDRAHRPARRMAELDRPNDHLSYLPSWIDQTTTSAIRRAEPVQLGGWPSWIDHVTSSAIHRARSTTRPVRPCAELD</sequence>
<reference evidence="1 2" key="1">
    <citation type="journal article" date="2020" name="BMC Genomics">
        <title>Intraspecific diversification of the crop wild relative Brassica cretica Lam. using demographic model selection.</title>
        <authorList>
            <person name="Kioukis A."/>
            <person name="Michalopoulou V.A."/>
            <person name="Briers L."/>
            <person name="Pirintsos S."/>
            <person name="Studholme D.J."/>
            <person name="Pavlidis P."/>
            <person name="Sarris P.F."/>
        </authorList>
    </citation>
    <scope>NUCLEOTIDE SEQUENCE [LARGE SCALE GENOMIC DNA]</scope>
    <source>
        <strain evidence="2">cv. PFS-1207/04</strain>
    </source>
</reference>
<proteinExistence type="predicted"/>
<evidence type="ECO:0000313" key="2">
    <source>
        <dbReference type="Proteomes" id="UP000266723"/>
    </source>
</evidence>
<evidence type="ECO:0000313" key="1">
    <source>
        <dbReference type="EMBL" id="KAF3495448.1"/>
    </source>
</evidence>
<accession>A0ABQ7ACS7</accession>
<comment type="caution">
    <text evidence="1">The sequence shown here is derived from an EMBL/GenBank/DDBJ whole genome shotgun (WGS) entry which is preliminary data.</text>
</comment>
<protein>
    <submittedName>
        <fullName evidence="1">Uncharacterized protein</fullName>
    </submittedName>
</protein>
<name>A0ABQ7ACS7_BRACR</name>
<gene>
    <name evidence="1" type="ORF">DY000_02053257</name>
</gene>
<dbReference type="EMBL" id="QGKV02002055">
    <property type="protein sequence ID" value="KAF3495448.1"/>
    <property type="molecule type" value="Genomic_DNA"/>
</dbReference>
<organism evidence="1 2">
    <name type="scientific">Brassica cretica</name>
    <name type="common">Mustard</name>
    <dbReference type="NCBI Taxonomy" id="69181"/>
    <lineage>
        <taxon>Eukaryota</taxon>
        <taxon>Viridiplantae</taxon>
        <taxon>Streptophyta</taxon>
        <taxon>Embryophyta</taxon>
        <taxon>Tracheophyta</taxon>
        <taxon>Spermatophyta</taxon>
        <taxon>Magnoliopsida</taxon>
        <taxon>eudicotyledons</taxon>
        <taxon>Gunneridae</taxon>
        <taxon>Pentapetalae</taxon>
        <taxon>rosids</taxon>
        <taxon>malvids</taxon>
        <taxon>Brassicales</taxon>
        <taxon>Brassicaceae</taxon>
        <taxon>Brassiceae</taxon>
        <taxon>Brassica</taxon>
    </lineage>
</organism>